<name>A0A948W2I6_UNCEI</name>
<evidence type="ECO:0000313" key="2">
    <source>
        <dbReference type="Proteomes" id="UP000777784"/>
    </source>
</evidence>
<organism evidence="1 2">
    <name type="scientific">Eiseniibacteriota bacterium</name>
    <dbReference type="NCBI Taxonomy" id="2212470"/>
    <lineage>
        <taxon>Bacteria</taxon>
        <taxon>Candidatus Eiseniibacteriota</taxon>
    </lineage>
</organism>
<sequence length="89" mass="9931">YEISDRVRATRAGGIGAVHMMVHRLGLEDRINEALPLFKVNLPYHESDHVLNIAYNILAGGTKLEDIECLRRELRPMTSSGRSSLIVSS</sequence>
<comment type="caution">
    <text evidence="1">The sequence shown here is derived from an EMBL/GenBank/DDBJ whole genome shotgun (WGS) entry which is preliminary data.</text>
</comment>
<dbReference type="EMBL" id="JAHJDP010000023">
    <property type="protein sequence ID" value="MBU2689992.1"/>
    <property type="molecule type" value="Genomic_DNA"/>
</dbReference>
<gene>
    <name evidence="1" type="ORF">KJ970_03630</name>
</gene>
<proteinExistence type="predicted"/>
<protein>
    <submittedName>
        <fullName evidence="1">Uncharacterized protein</fullName>
    </submittedName>
</protein>
<reference evidence="1" key="1">
    <citation type="submission" date="2021-05" db="EMBL/GenBank/DDBJ databases">
        <title>Energy efficiency and biological interactions define the core microbiome of deep oligotrophic groundwater.</title>
        <authorList>
            <person name="Mehrshad M."/>
            <person name="Lopez-Fernandez M."/>
            <person name="Bell E."/>
            <person name="Bernier-Latmani R."/>
            <person name="Bertilsson S."/>
            <person name="Dopson M."/>
        </authorList>
    </citation>
    <scope>NUCLEOTIDE SEQUENCE</scope>
    <source>
        <strain evidence="1">Modern_marine.mb.64</strain>
    </source>
</reference>
<accession>A0A948W2I6</accession>
<dbReference type="Proteomes" id="UP000777784">
    <property type="component" value="Unassembled WGS sequence"/>
</dbReference>
<evidence type="ECO:0000313" key="1">
    <source>
        <dbReference type="EMBL" id="MBU2689992.1"/>
    </source>
</evidence>
<dbReference type="AlphaFoldDB" id="A0A948W2I6"/>
<feature type="non-terminal residue" evidence="1">
    <location>
        <position position="1"/>
    </location>
</feature>